<sequence length="173" mass="19633">MKHIFLVFLSIFVLIGCQQRQKGVSEISSLDPVNWKQRSIELDMNDSLLVQASSYLSVYSEIYQLTQGLTYSLTATVSIRNISSADSVFITRADYYNTQGDLIRTYLDNPIYVKPLETIEIVIDERDKDGGTGANFIFEWATRKEELEPHFEAVMISTTGQQGISFTTQGIKR</sequence>
<gene>
    <name evidence="1" type="ORF">K4G66_04000</name>
</gene>
<name>A0AA49JGT8_9BACT</name>
<proteinExistence type="predicted"/>
<dbReference type="EMBL" id="CP120682">
    <property type="protein sequence ID" value="WKN37869.1"/>
    <property type="molecule type" value="Genomic_DNA"/>
</dbReference>
<reference evidence="1" key="1">
    <citation type="journal article" date="2023" name="Comput. Struct. Biotechnol. J.">
        <title>Discovery of a novel marine Bacteroidetes with a rich repertoire of carbohydrate-active enzymes.</title>
        <authorList>
            <person name="Chen B."/>
            <person name="Liu G."/>
            <person name="Chen Q."/>
            <person name="Wang H."/>
            <person name="Liu L."/>
            <person name="Tang K."/>
        </authorList>
    </citation>
    <scope>NUCLEOTIDE SEQUENCE</scope>
    <source>
        <strain evidence="1">TK19036</strain>
    </source>
</reference>
<evidence type="ECO:0000313" key="1">
    <source>
        <dbReference type="EMBL" id="WKN37869.1"/>
    </source>
</evidence>
<dbReference type="AlphaFoldDB" id="A0AA49JGT8"/>
<dbReference type="PROSITE" id="PS51257">
    <property type="entry name" value="PROKAR_LIPOPROTEIN"/>
    <property type="match status" value="1"/>
</dbReference>
<dbReference type="Pfam" id="PF11322">
    <property type="entry name" value="DUF3124"/>
    <property type="match status" value="1"/>
</dbReference>
<accession>A0AA49JGT8</accession>
<dbReference type="InterPro" id="IPR021471">
    <property type="entry name" value="DUF3124"/>
</dbReference>
<reference evidence="1" key="2">
    <citation type="journal article" date="2024" name="Antonie Van Leeuwenhoek">
        <title>Roseihalotalea indica gen. nov., sp. nov., a halophilic Bacteroidetes from mesopelagic Southwest Indian Ocean with higher carbohydrate metabolic potential.</title>
        <authorList>
            <person name="Chen B."/>
            <person name="Zhang M."/>
            <person name="Lin D."/>
            <person name="Ye J."/>
            <person name="Tang K."/>
        </authorList>
    </citation>
    <scope>NUCLEOTIDE SEQUENCE</scope>
    <source>
        <strain evidence="1">TK19036</strain>
    </source>
</reference>
<protein>
    <submittedName>
        <fullName evidence="1">DUF3124 domain-containing protein</fullName>
    </submittedName>
</protein>
<organism evidence="1">
    <name type="scientific">Roseihalotalea indica</name>
    <dbReference type="NCBI Taxonomy" id="2867963"/>
    <lineage>
        <taxon>Bacteria</taxon>
        <taxon>Pseudomonadati</taxon>
        <taxon>Bacteroidota</taxon>
        <taxon>Cytophagia</taxon>
        <taxon>Cytophagales</taxon>
        <taxon>Catalimonadaceae</taxon>
        <taxon>Roseihalotalea</taxon>
    </lineage>
</organism>